<dbReference type="InterPro" id="IPR029017">
    <property type="entry name" value="Enolase-like_N"/>
</dbReference>
<dbReference type="SMART" id="SM01193">
    <property type="entry name" value="Enolase_N"/>
    <property type="match status" value="1"/>
</dbReference>
<evidence type="ECO:0000256" key="11">
    <source>
        <dbReference type="PIRSR" id="PIRSR001400-3"/>
    </source>
</evidence>
<dbReference type="PANTHER" id="PTHR11902">
    <property type="entry name" value="ENOLASE"/>
    <property type="match status" value="1"/>
</dbReference>
<dbReference type="SMART" id="SM01192">
    <property type="entry name" value="Enolase_C"/>
    <property type="match status" value="1"/>
</dbReference>
<dbReference type="GO" id="GO:0000015">
    <property type="term" value="C:phosphopyruvate hydratase complex"/>
    <property type="evidence" value="ECO:0007669"/>
    <property type="project" value="InterPro"/>
</dbReference>
<comment type="cofactor">
    <cofactor evidence="9">
        <name>Mg(2+)</name>
        <dbReference type="ChEBI" id="CHEBI:18420"/>
    </cofactor>
    <text evidence="9">Binds a second Mg(2+) ion via substrate during catalysis.</text>
</comment>
<evidence type="ECO:0000256" key="2">
    <source>
        <dbReference type="ARBA" id="ARBA00009604"/>
    </source>
</evidence>
<comment type="similarity">
    <text evidence="2 9">Belongs to the enolase family.</text>
</comment>
<evidence type="ECO:0000256" key="6">
    <source>
        <dbReference type="ARBA" id="ARBA00022842"/>
    </source>
</evidence>
<accession>A0A1V2I839</accession>
<feature type="binding site" evidence="9">
    <location>
        <position position="370"/>
    </location>
    <ligand>
        <name>(2R)-2-phosphoglycerate</name>
        <dbReference type="ChEBI" id="CHEBI:58289"/>
    </ligand>
</feature>
<protein>
    <recommendedName>
        <fullName evidence="4 9">Enolase</fullName>
        <ecNumber evidence="3 9">4.2.1.11</ecNumber>
    </recommendedName>
    <alternativeName>
        <fullName evidence="9">2-phospho-D-glycerate hydro-lyase</fullName>
    </alternativeName>
    <alternativeName>
        <fullName evidence="9">2-phosphoglycerate dehydratase</fullName>
    </alternativeName>
</protein>
<dbReference type="GO" id="GO:0004634">
    <property type="term" value="F:phosphopyruvate hydratase activity"/>
    <property type="evidence" value="ECO:0007669"/>
    <property type="project" value="UniProtKB-UniRule"/>
</dbReference>
<feature type="binding site" evidence="9 11">
    <location>
        <position position="245"/>
    </location>
    <ligand>
        <name>Mg(2+)</name>
        <dbReference type="ChEBI" id="CHEBI:18420"/>
    </ligand>
</feature>
<proteinExistence type="inferred from homology"/>
<evidence type="ECO:0000256" key="7">
    <source>
        <dbReference type="ARBA" id="ARBA00023152"/>
    </source>
</evidence>
<feature type="active site" description="Proton acceptor" evidence="9 10">
    <location>
        <position position="340"/>
    </location>
</feature>
<comment type="catalytic activity">
    <reaction evidence="9">
        <text>(2R)-2-phosphoglycerate = phosphoenolpyruvate + H2O</text>
        <dbReference type="Rhea" id="RHEA:10164"/>
        <dbReference type="ChEBI" id="CHEBI:15377"/>
        <dbReference type="ChEBI" id="CHEBI:58289"/>
        <dbReference type="ChEBI" id="CHEBI:58702"/>
        <dbReference type="EC" id="4.2.1.11"/>
    </reaction>
</comment>
<feature type="domain" description="Enolase N-terminal" evidence="14">
    <location>
        <begin position="6"/>
        <end position="135"/>
    </location>
</feature>
<feature type="binding site" evidence="9">
    <location>
        <position position="391"/>
    </location>
    <ligand>
        <name>(2R)-2-phosphoglycerate</name>
        <dbReference type="ChEBI" id="CHEBI:58289"/>
    </ligand>
</feature>
<dbReference type="NCBIfam" id="TIGR01060">
    <property type="entry name" value="eno"/>
    <property type="match status" value="1"/>
</dbReference>
<dbReference type="InterPro" id="IPR020811">
    <property type="entry name" value="Enolase_N"/>
</dbReference>
<comment type="caution">
    <text evidence="15">The sequence shown here is derived from an EMBL/GenBank/DDBJ whole genome shotgun (WGS) entry which is preliminary data.</text>
</comment>
<evidence type="ECO:0000313" key="16">
    <source>
        <dbReference type="Proteomes" id="UP000188929"/>
    </source>
</evidence>
<comment type="pathway">
    <text evidence="1 9">Carbohydrate degradation; glycolysis; pyruvate from D-glyceraldehyde 3-phosphate: step 4/5.</text>
</comment>
<dbReference type="PANTHER" id="PTHR11902:SF1">
    <property type="entry name" value="ENOLASE"/>
    <property type="match status" value="1"/>
</dbReference>
<evidence type="ECO:0000256" key="10">
    <source>
        <dbReference type="PIRSR" id="PIRSR001400-1"/>
    </source>
</evidence>
<dbReference type="GO" id="GO:0006096">
    <property type="term" value="P:glycolytic process"/>
    <property type="evidence" value="ECO:0007669"/>
    <property type="project" value="UniProtKB-UniRule"/>
</dbReference>
<feature type="binding site" evidence="9 11">
    <location>
        <position position="315"/>
    </location>
    <ligand>
        <name>Mg(2+)</name>
        <dbReference type="ChEBI" id="CHEBI:18420"/>
    </ligand>
</feature>
<keyword evidence="9 11" id="KW-0479">Metal-binding</keyword>
<evidence type="ECO:0000313" key="15">
    <source>
        <dbReference type="EMBL" id="ONH28057.1"/>
    </source>
</evidence>
<sequence>MSDTTITGLFAWEALDSRGRPTVGCEVRLDGGATGSATVPAGASTGRHEARELRDGGPRYGGQGVRRAVAHVTGEINDAVRGLDSTDQATLDERLRALDGTADLRRLGANAVLSVSAAAALAGARQRAVPLFEAVADGSGAPLLPLPMVNIISGGAHSGRSIDVQDFLAVPLGAASFGEAIEWAARVRAGAAEELAARGLPVALVADEGGLGPLLPTNRSALDILVAGTERAGLRPGADVGIAIDIAASQFVRADGRYVLAAEARELTAGELVDELVDWCARYPIVSLEDPLAEDDWAGWRTATERLAGRQLLGDDLFVTSPDRLARGVDERVANAVLVKPNQTGTLSTARTVVRRAHAAGYATVLSARSGETEDDWLADLAVGWRTGQIKVGSTMRSERTAKWNRLLRLEAELGDRAEYAGRAALPQASPPQAAPPQAALPDSGPPHHSQPEVRSTP</sequence>
<dbReference type="SFLD" id="SFLDS00001">
    <property type="entry name" value="Enolase"/>
    <property type="match status" value="1"/>
</dbReference>
<dbReference type="SUPFAM" id="SSF54826">
    <property type="entry name" value="Enolase N-terminal domain-like"/>
    <property type="match status" value="1"/>
</dbReference>
<dbReference type="Pfam" id="PF00113">
    <property type="entry name" value="Enolase_C"/>
    <property type="match status" value="1"/>
</dbReference>
<evidence type="ECO:0000259" key="13">
    <source>
        <dbReference type="SMART" id="SM01192"/>
    </source>
</evidence>
<evidence type="ECO:0000256" key="4">
    <source>
        <dbReference type="ARBA" id="ARBA00017068"/>
    </source>
</evidence>
<evidence type="ECO:0000256" key="12">
    <source>
        <dbReference type="SAM" id="MobiDB-lite"/>
    </source>
</evidence>
<keyword evidence="8 9" id="KW-0456">Lyase</keyword>
<comment type="function">
    <text evidence="9">Catalyzes the reversible conversion of 2-phosphoglycerate (2-PG) into phosphoenolpyruvate (PEP). It is essential for the degradation of carbohydrates via glycolysis.</text>
</comment>
<dbReference type="SFLD" id="SFLDG00178">
    <property type="entry name" value="enolase"/>
    <property type="match status" value="1"/>
</dbReference>
<dbReference type="RefSeq" id="WP_076818866.1">
    <property type="nucleotide sequence ID" value="NZ_MOMC01000043.1"/>
</dbReference>
<dbReference type="HAMAP" id="MF_00318">
    <property type="entry name" value="Enolase"/>
    <property type="match status" value="1"/>
</dbReference>
<dbReference type="STRING" id="1834516.BL253_20900"/>
<name>A0A1V2I839_9ACTN</name>
<dbReference type="GO" id="GO:0000287">
    <property type="term" value="F:magnesium ion binding"/>
    <property type="evidence" value="ECO:0007669"/>
    <property type="project" value="UniProtKB-UniRule"/>
</dbReference>
<dbReference type="Gene3D" id="3.30.390.10">
    <property type="entry name" value="Enolase-like, N-terminal domain"/>
    <property type="match status" value="1"/>
</dbReference>
<dbReference type="InterPro" id="IPR000941">
    <property type="entry name" value="Enolase"/>
</dbReference>
<evidence type="ECO:0000256" key="1">
    <source>
        <dbReference type="ARBA" id="ARBA00005031"/>
    </source>
</evidence>
<feature type="binding site" evidence="9 11">
    <location>
        <position position="289"/>
    </location>
    <ligand>
        <name>Mg(2+)</name>
        <dbReference type="ChEBI" id="CHEBI:18420"/>
    </ligand>
</feature>
<dbReference type="SFLD" id="SFLDF00002">
    <property type="entry name" value="enolase"/>
    <property type="match status" value="1"/>
</dbReference>
<dbReference type="OrthoDB" id="9804716at2"/>
<feature type="active site" description="Proton donor" evidence="9 10">
    <location>
        <position position="208"/>
    </location>
</feature>
<dbReference type="Pfam" id="PF03952">
    <property type="entry name" value="Enolase_N"/>
    <property type="match status" value="1"/>
</dbReference>
<dbReference type="EMBL" id="MOMC01000043">
    <property type="protein sequence ID" value="ONH28057.1"/>
    <property type="molecule type" value="Genomic_DNA"/>
</dbReference>
<feature type="binding site" evidence="9">
    <location>
        <position position="165"/>
    </location>
    <ligand>
        <name>(2R)-2-phosphoglycerate</name>
        <dbReference type="ChEBI" id="CHEBI:58289"/>
    </ligand>
</feature>
<dbReference type="Gene3D" id="3.20.20.120">
    <property type="entry name" value="Enolase-like C-terminal domain"/>
    <property type="match status" value="1"/>
</dbReference>
<reference evidence="16" key="1">
    <citation type="submission" date="2016-10" db="EMBL/GenBank/DDBJ databases">
        <title>Frankia sp. NRRL B-16386 Genome sequencing.</title>
        <authorList>
            <person name="Ghodhbane-Gtari F."/>
            <person name="Swanson E."/>
            <person name="Gueddou A."/>
            <person name="Hezbri K."/>
            <person name="Ktari K."/>
            <person name="Nouioui I."/>
            <person name="Morris K."/>
            <person name="Simpson S."/>
            <person name="Abebe-Akele F."/>
            <person name="Thomas K."/>
            <person name="Gtari M."/>
            <person name="Tisa L.S."/>
        </authorList>
    </citation>
    <scope>NUCLEOTIDE SEQUENCE [LARGE SCALE GENOMIC DNA]</scope>
    <source>
        <strain evidence="16">NRRL B-16386</strain>
    </source>
</reference>
<dbReference type="SUPFAM" id="SSF51604">
    <property type="entry name" value="Enolase C-terminal domain-like"/>
    <property type="match status" value="1"/>
</dbReference>
<dbReference type="InterPro" id="IPR020810">
    <property type="entry name" value="Enolase_C"/>
</dbReference>
<dbReference type="PRINTS" id="PR00148">
    <property type="entry name" value="ENOLASE"/>
</dbReference>
<dbReference type="GO" id="GO:0005576">
    <property type="term" value="C:extracellular region"/>
    <property type="evidence" value="ECO:0007669"/>
    <property type="project" value="UniProtKB-SubCell"/>
</dbReference>
<comment type="cofactor">
    <cofactor evidence="11">
        <name>Mg(2+)</name>
        <dbReference type="ChEBI" id="CHEBI:18420"/>
    </cofactor>
    <text evidence="11">Mg(2+) is required for catalysis and for stabilizing the dimer.</text>
</comment>
<feature type="binding site" evidence="9">
    <location>
        <position position="340"/>
    </location>
    <ligand>
        <name>(2R)-2-phosphoglycerate</name>
        <dbReference type="ChEBI" id="CHEBI:58289"/>
    </ligand>
</feature>
<feature type="binding site" evidence="9">
    <location>
        <position position="369"/>
    </location>
    <ligand>
        <name>(2R)-2-phosphoglycerate</name>
        <dbReference type="ChEBI" id="CHEBI:58289"/>
    </ligand>
</feature>
<keyword evidence="9" id="KW-0963">Cytoplasm</keyword>
<dbReference type="AlphaFoldDB" id="A0A1V2I839"/>
<dbReference type="PIRSF" id="PIRSF001400">
    <property type="entry name" value="Enolase"/>
    <property type="match status" value="1"/>
</dbReference>
<keyword evidence="16" id="KW-1185">Reference proteome</keyword>
<evidence type="ECO:0000256" key="5">
    <source>
        <dbReference type="ARBA" id="ARBA00022525"/>
    </source>
</evidence>
<keyword evidence="15" id="KW-0670">Pyruvate</keyword>
<feature type="domain" description="Enolase C-terminal TIM barrel" evidence="13">
    <location>
        <begin position="141"/>
        <end position="428"/>
    </location>
</feature>
<keyword evidence="5 9" id="KW-0964">Secreted</keyword>
<feature type="region of interest" description="Disordered" evidence="12">
    <location>
        <begin position="421"/>
        <end position="458"/>
    </location>
</feature>
<dbReference type="Proteomes" id="UP000188929">
    <property type="component" value="Unassembled WGS sequence"/>
</dbReference>
<evidence type="ECO:0000259" key="14">
    <source>
        <dbReference type="SMART" id="SM01193"/>
    </source>
</evidence>
<keyword evidence="6 9" id="KW-0460">Magnesium</keyword>
<gene>
    <name evidence="9" type="primary">eno</name>
    <name evidence="15" type="ORF">BL253_20900</name>
</gene>
<evidence type="ECO:0000256" key="8">
    <source>
        <dbReference type="ARBA" id="ARBA00023239"/>
    </source>
</evidence>
<dbReference type="InterPro" id="IPR036849">
    <property type="entry name" value="Enolase-like_C_sf"/>
</dbReference>
<comment type="subcellular location">
    <subcellularLocation>
        <location evidence="9">Cytoplasm</location>
    </subcellularLocation>
    <subcellularLocation>
        <location evidence="9">Secreted</location>
    </subcellularLocation>
    <subcellularLocation>
        <location evidence="9">Cell surface</location>
    </subcellularLocation>
    <text evidence="9">Fractions of enolase are present in both the cytoplasm and on the cell surface.</text>
</comment>
<evidence type="ECO:0000256" key="3">
    <source>
        <dbReference type="ARBA" id="ARBA00012058"/>
    </source>
</evidence>
<dbReference type="EC" id="4.2.1.11" evidence="3 9"/>
<dbReference type="UniPathway" id="UPA00109">
    <property type="reaction ID" value="UER00187"/>
</dbReference>
<keyword evidence="7 9" id="KW-0324">Glycolysis</keyword>
<dbReference type="GO" id="GO:0009986">
    <property type="term" value="C:cell surface"/>
    <property type="evidence" value="ECO:0007669"/>
    <property type="project" value="UniProtKB-SubCell"/>
</dbReference>
<evidence type="ECO:0000256" key="9">
    <source>
        <dbReference type="HAMAP-Rule" id="MF_00318"/>
    </source>
</evidence>
<organism evidence="15 16">
    <name type="scientific">Pseudofrankia asymbiotica</name>
    <dbReference type="NCBI Taxonomy" id="1834516"/>
    <lineage>
        <taxon>Bacteria</taxon>
        <taxon>Bacillati</taxon>
        <taxon>Actinomycetota</taxon>
        <taxon>Actinomycetes</taxon>
        <taxon>Frankiales</taxon>
        <taxon>Frankiaceae</taxon>
        <taxon>Pseudofrankia</taxon>
    </lineage>
</organism>